<evidence type="ECO:0000256" key="6">
    <source>
        <dbReference type="SAM" id="Phobius"/>
    </source>
</evidence>
<keyword evidence="5 6" id="KW-0472">Membrane</keyword>
<dbReference type="SUPFAM" id="SSF48317">
    <property type="entry name" value="Acid phosphatase/Vanadium-dependent haloperoxidase"/>
    <property type="match status" value="1"/>
</dbReference>
<gene>
    <name evidence="8" type="ORF">CINC_LOCUS5012</name>
</gene>
<evidence type="ECO:0000259" key="7">
    <source>
        <dbReference type="SMART" id="SM00014"/>
    </source>
</evidence>
<dbReference type="EMBL" id="LR824021">
    <property type="protein sequence ID" value="CAD0203359.1"/>
    <property type="molecule type" value="Genomic_DNA"/>
</dbReference>
<dbReference type="Gene3D" id="1.20.144.10">
    <property type="entry name" value="Phosphatidic acid phosphatase type 2/haloperoxidase"/>
    <property type="match status" value="1"/>
</dbReference>
<dbReference type="OrthoDB" id="8907274at2759"/>
<protein>
    <recommendedName>
        <fullName evidence="7">Phosphatidic acid phosphatase type 2/haloperoxidase domain-containing protein</fullName>
    </recommendedName>
</protein>
<accession>A0A9N8L309</accession>
<feature type="domain" description="Phosphatidic acid phosphatase type 2/haloperoxidase" evidence="7">
    <location>
        <begin position="145"/>
        <end position="292"/>
    </location>
</feature>
<evidence type="ECO:0000256" key="4">
    <source>
        <dbReference type="ARBA" id="ARBA00022989"/>
    </source>
</evidence>
<dbReference type="AlphaFoldDB" id="A0A9N8L309"/>
<feature type="transmembrane region" description="Helical" evidence="6">
    <location>
        <begin position="245"/>
        <end position="265"/>
    </location>
</feature>
<proteinExistence type="inferred from homology"/>
<evidence type="ECO:0000256" key="2">
    <source>
        <dbReference type="ARBA" id="ARBA00008816"/>
    </source>
</evidence>
<evidence type="ECO:0000256" key="1">
    <source>
        <dbReference type="ARBA" id="ARBA00004141"/>
    </source>
</evidence>
<evidence type="ECO:0000313" key="8">
    <source>
        <dbReference type="EMBL" id="CAD0203359.1"/>
    </source>
</evidence>
<organism evidence="8 9">
    <name type="scientific">Chrysodeixis includens</name>
    <name type="common">Soybean looper</name>
    <name type="synonym">Pseudoplusia includens</name>
    <dbReference type="NCBI Taxonomy" id="689277"/>
    <lineage>
        <taxon>Eukaryota</taxon>
        <taxon>Metazoa</taxon>
        <taxon>Ecdysozoa</taxon>
        <taxon>Arthropoda</taxon>
        <taxon>Hexapoda</taxon>
        <taxon>Insecta</taxon>
        <taxon>Pterygota</taxon>
        <taxon>Neoptera</taxon>
        <taxon>Endopterygota</taxon>
        <taxon>Lepidoptera</taxon>
        <taxon>Glossata</taxon>
        <taxon>Ditrysia</taxon>
        <taxon>Noctuoidea</taxon>
        <taxon>Noctuidae</taxon>
        <taxon>Plusiinae</taxon>
        <taxon>Chrysodeixis</taxon>
    </lineage>
</organism>
<keyword evidence="3 6" id="KW-0812">Transmembrane</keyword>
<dbReference type="PANTHER" id="PTHR10165:SF103">
    <property type="entry name" value="PHOSPHOLIPID PHOSPHATASE HOMOLOG 1.2 HOMOLOG"/>
    <property type="match status" value="1"/>
</dbReference>
<comment type="subcellular location">
    <subcellularLocation>
        <location evidence="1">Membrane</location>
        <topology evidence="1">Multi-pass membrane protein</topology>
    </subcellularLocation>
</comment>
<feature type="transmembrane region" description="Helical" evidence="6">
    <location>
        <begin position="277"/>
        <end position="301"/>
    </location>
</feature>
<dbReference type="SMART" id="SM00014">
    <property type="entry name" value="acidPPc"/>
    <property type="match status" value="1"/>
</dbReference>
<dbReference type="InterPro" id="IPR043216">
    <property type="entry name" value="PAP-like"/>
</dbReference>
<dbReference type="Pfam" id="PF01569">
    <property type="entry name" value="PAP2"/>
    <property type="match status" value="1"/>
</dbReference>
<dbReference type="GO" id="GO:0006644">
    <property type="term" value="P:phospholipid metabolic process"/>
    <property type="evidence" value="ECO:0007669"/>
    <property type="project" value="InterPro"/>
</dbReference>
<feature type="transmembrane region" description="Helical" evidence="6">
    <location>
        <begin position="59"/>
        <end position="80"/>
    </location>
</feature>
<dbReference type="PANTHER" id="PTHR10165">
    <property type="entry name" value="LIPID PHOSPHATE PHOSPHATASE"/>
    <property type="match status" value="1"/>
</dbReference>
<dbReference type="InterPro" id="IPR036938">
    <property type="entry name" value="PAP2/HPO_sf"/>
</dbReference>
<feature type="transmembrane region" description="Helical" evidence="6">
    <location>
        <begin position="144"/>
        <end position="163"/>
    </location>
</feature>
<dbReference type="GO" id="GO:0046839">
    <property type="term" value="P:phospholipid dephosphorylation"/>
    <property type="evidence" value="ECO:0007669"/>
    <property type="project" value="TreeGrafter"/>
</dbReference>
<dbReference type="InterPro" id="IPR000326">
    <property type="entry name" value="PAP2/HPO"/>
</dbReference>
<name>A0A9N8L309_CHRIL</name>
<feature type="transmembrane region" description="Helical" evidence="6">
    <location>
        <begin position="100"/>
        <end position="124"/>
    </location>
</feature>
<feature type="transmembrane region" description="Helical" evidence="6">
    <location>
        <begin position="214"/>
        <end position="233"/>
    </location>
</feature>
<reference evidence="8" key="1">
    <citation type="submission" date="2021-12" db="EMBL/GenBank/DDBJ databases">
        <authorList>
            <person name="King R."/>
        </authorList>
    </citation>
    <scope>NUCLEOTIDE SEQUENCE</scope>
</reference>
<dbReference type="GO" id="GO:0008195">
    <property type="term" value="F:phosphatidate phosphatase activity"/>
    <property type="evidence" value="ECO:0007669"/>
    <property type="project" value="TreeGrafter"/>
</dbReference>
<evidence type="ECO:0000256" key="3">
    <source>
        <dbReference type="ARBA" id="ARBA00022692"/>
    </source>
</evidence>
<dbReference type="GO" id="GO:0005886">
    <property type="term" value="C:plasma membrane"/>
    <property type="evidence" value="ECO:0007669"/>
    <property type="project" value="TreeGrafter"/>
</dbReference>
<keyword evidence="4 6" id="KW-1133">Transmembrane helix</keyword>
<sequence length="329" mass="37247">MGAFECVGDCKISPTESTEVFSINMASNTTLNQTRRDAESQSTGGYEGRSIWVSMACDIPLILLVLAVIGLFEYGIIPFHKSGFYCNDPALSFPFKGDTISGNVLIISVLLLPIIMVFLTEFVFLDTEFEFRSRLRLTIKNTILVYRTYMIGYIMNTTIVEIMKGLMGNPRPVFFDLCEPDTGKTCNGSEYVSDFTCTSTKYSTWTIMDSYRSFPSGHTSMSVYCGLFIAWYLQCRAFNWRNLAVFLVPLLQILCLTYAAIFSHTRITDHRHHWWDVLVGFVIGVGTVLYAAVISSNFTYFTYSKASDLKPEQSQKTLLYDERRPVTAP</sequence>
<dbReference type="Proteomes" id="UP001154114">
    <property type="component" value="Chromosome 18"/>
</dbReference>
<dbReference type="GO" id="GO:0007165">
    <property type="term" value="P:signal transduction"/>
    <property type="evidence" value="ECO:0007669"/>
    <property type="project" value="TreeGrafter"/>
</dbReference>
<keyword evidence="9" id="KW-1185">Reference proteome</keyword>
<evidence type="ECO:0000313" key="9">
    <source>
        <dbReference type="Proteomes" id="UP001154114"/>
    </source>
</evidence>
<evidence type="ECO:0000256" key="5">
    <source>
        <dbReference type="ARBA" id="ARBA00023136"/>
    </source>
</evidence>
<comment type="similarity">
    <text evidence="2">Belongs to the PA-phosphatase related phosphoesterase family.</text>
</comment>